<reference evidence="2" key="1">
    <citation type="submission" date="2020-06" db="EMBL/GenBank/DDBJ databases">
        <title>Draft genome of Bugula neritina, a colonial animal packing powerful symbionts and potential medicines.</title>
        <authorList>
            <person name="Rayko M."/>
        </authorList>
    </citation>
    <scope>NUCLEOTIDE SEQUENCE [LARGE SCALE GENOMIC DNA]</scope>
    <source>
        <strain evidence="2">Kwan_BN1</strain>
    </source>
</reference>
<keyword evidence="3" id="KW-1185">Reference proteome</keyword>
<dbReference type="Proteomes" id="UP000593567">
    <property type="component" value="Unassembled WGS sequence"/>
</dbReference>
<feature type="compositionally biased region" description="Polar residues" evidence="1">
    <location>
        <begin position="17"/>
        <end position="34"/>
    </location>
</feature>
<gene>
    <name evidence="2" type="ORF">EB796_024153</name>
</gene>
<organism evidence="2 3">
    <name type="scientific">Bugula neritina</name>
    <name type="common">Brown bryozoan</name>
    <name type="synonym">Sertularia neritina</name>
    <dbReference type="NCBI Taxonomy" id="10212"/>
    <lineage>
        <taxon>Eukaryota</taxon>
        <taxon>Metazoa</taxon>
        <taxon>Spiralia</taxon>
        <taxon>Lophotrochozoa</taxon>
        <taxon>Bryozoa</taxon>
        <taxon>Gymnolaemata</taxon>
        <taxon>Cheilostomatida</taxon>
        <taxon>Flustrina</taxon>
        <taxon>Buguloidea</taxon>
        <taxon>Bugulidae</taxon>
        <taxon>Bugula</taxon>
    </lineage>
</organism>
<comment type="caution">
    <text evidence="2">The sequence shown here is derived from an EMBL/GenBank/DDBJ whole genome shotgun (WGS) entry which is preliminary data.</text>
</comment>
<accession>A0A7J7IWD2</accession>
<evidence type="ECO:0000256" key="1">
    <source>
        <dbReference type="SAM" id="MobiDB-lite"/>
    </source>
</evidence>
<dbReference type="AlphaFoldDB" id="A0A7J7IWD2"/>
<name>A0A7J7IWD2_BUGNE</name>
<protein>
    <submittedName>
        <fullName evidence="2">Uncharacterized protein</fullName>
    </submittedName>
</protein>
<proteinExistence type="predicted"/>
<sequence>MRGFPGAVGARQGSAPLASQINLSSRPSKMATSNPDHESTHGLAIQVVSNADASHVQKMIDDNDVGELEQYLWSLRGKALLYKTIQHFRATLLL</sequence>
<evidence type="ECO:0000313" key="2">
    <source>
        <dbReference type="EMBL" id="KAF6017548.1"/>
    </source>
</evidence>
<feature type="region of interest" description="Disordered" evidence="1">
    <location>
        <begin position="1"/>
        <end position="39"/>
    </location>
</feature>
<evidence type="ECO:0000313" key="3">
    <source>
        <dbReference type="Proteomes" id="UP000593567"/>
    </source>
</evidence>
<dbReference type="EMBL" id="VXIV02003382">
    <property type="protein sequence ID" value="KAF6017548.1"/>
    <property type="molecule type" value="Genomic_DNA"/>
</dbReference>